<protein>
    <submittedName>
        <fullName evidence="1">Uncharacterized protein</fullName>
    </submittedName>
</protein>
<keyword evidence="2" id="KW-1185">Reference proteome</keyword>
<reference evidence="1 2" key="1">
    <citation type="journal article" date="2019" name="Commun. Biol.">
        <title>The bagworm genome reveals a unique fibroin gene that provides high tensile strength.</title>
        <authorList>
            <person name="Kono N."/>
            <person name="Nakamura H."/>
            <person name="Ohtoshi R."/>
            <person name="Tomita M."/>
            <person name="Numata K."/>
            <person name="Arakawa K."/>
        </authorList>
    </citation>
    <scope>NUCLEOTIDE SEQUENCE [LARGE SCALE GENOMIC DNA]</scope>
</reference>
<name>A0A4C1U3S1_EUMVA</name>
<gene>
    <name evidence="1" type="ORF">EVAR_16578_1</name>
</gene>
<dbReference type="AlphaFoldDB" id="A0A4C1U3S1"/>
<sequence length="91" mass="10369">MDSENYSRFTKRTRTAELDVTYLEKGLKLMKDHSLLLVSELCMVLRDLNFKFLKLPHCGTEMAVDGRRVTNTVTKSGTEGLTLFEDTVLPV</sequence>
<evidence type="ECO:0000313" key="1">
    <source>
        <dbReference type="EMBL" id="GBP20704.1"/>
    </source>
</evidence>
<dbReference type="Proteomes" id="UP000299102">
    <property type="component" value="Unassembled WGS sequence"/>
</dbReference>
<dbReference type="EMBL" id="BGZK01000121">
    <property type="protein sequence ID" value="GBP20704.1"/>
    <property type="molecule type" value="Genomic_DNA"/>
</dbReference>
<comment type="caution">
    <text evidence="1">The sequence shown here is derived from an EMBL/GenBank/DDBJ whole genome shotgun (WGS) entry which is preliminary data.</text>
</comment>
<organism evidence="1 2">
    <name type="scientific">Eumeta variegata</name>
    <name type="common">Bagworm moth</name>
    <name type="synonym">Eumeta japonica</name>
    <dbReference type="NCBI Taxonomy" id="151549"/>
    <lineage>
        <taxon>Eukaryota</taxon>
        <taxon>Metazoa</taxon>
        <taxon>Ecdysozoa</taxon>
        <taxon>Arthropoda</taxon>
        <taxon>Hexapoda</taxon>
        <taxon>Insecta</taxon>
        <taxon>Pterygota</taxon>
        <taxon>Neoptera</taxon>
        <taxon>Endopterygota</taxon>
        <taxon>Lepidoptera</taxon>
        <taxon>Glossata</taxon>
        <taxon>Ditrysia</taxon>
        <taxon>Tineoidea</taxon>
        <taxon>Psychidae</taxon>
        <taxon>Oiketicinae</taxon>
        <taxon>Eumeta</taxon>
    </lineage>
</organism>
<proteinExistence type="predicted"/>
<evidence type="ECO:0000313" key="2">
    <source>
        <dbReference type="Proteomes" id="UP000299102"/>
    </source>
</evidence>
<accession>A0A4C1U3S1</accession>